<keyword evidence="6 11" id="KW-0648">Protein biosynthesis</keyword>
<evidence type="ECO:0000256" key="11">
    <source>
        <dbReference type="RuleBase" id="RU363036"/>
    </source>
</evidence>
<dbReference type="InterPro" id="IPR036986">
    <property type="entry name" value="S4_RNA-bd_sf"/>
</dbReference>
<comment type="caution">
    <text evidence="13">The sequence shown here is derived from an EMBL/GenBank/DDBJ whole genome shotgun (WGS) entry which is preliminary data.</text>
</comment>
<evidence type="ECO:0000256" key="6">
    <source>
        <dbReference type="ARBA" id="ARBA00022917"/>
    </source>
</evidence>
<dbReference type="PROSITE" id="PS50889">
    <property type="entry name" value="S4"/>
    <property type="match status" value="1"/>
</dbReference>
<evidence type="ECO:0000313" key="13">
    <source>
        <dbReference type="EMBL" id="PIU15245.1"/>
    </source>
</evidence>
<dbReference type="GO" id="GO:0005524">
    <property type="term" value="F:ATP binding"/>
    <property type="evidence" value="ECO:0007669"/>
    <property type="project" value="UniProtKB-KW"/>
</dbReference>
<dbReference type="GO" id="GO:0006437">
    <property type="term" value="P:tyrosyl-tRNA aminoacylation"/>
    <property type="evidence" value="ECO:0007669"/>
    <property type="project" value="UniProtKB-UniRule"/>
</dbReference>
<evidence type="ECO:0000256" key="10">
    <source>
        <dbReference type="PROSITE-ProRule" id="PRU00182"/>
    </source>
</evidence>
<dbReference type="InterPro" id="IPR002305">
    <property type="entry name" value="aa-tRNA-synth_Ic"/>
</dbReference>
<evidence type="ECO:0000256" key="7">
    <source>
        <dbReference type="ARBA" id="ARBA00023146"/>
    </source>
</evidence>
<dbReference type="PRINTS" id="PR01040">
    <property type="entry name" value="TRNASYNTHTYR"/>
</dbReference>
<dbReference type="Gene3D" id="3.40.50.620">
    <property type="entry name" value="HUPs"/>
    <property type="match status" value="1"/>
</dbReference>
<reference evidence="14" key="1">
    <citation type="submission" date="2017-09" db="EMBL/GenBank/DDBJ databases">
        <title>Depth-based differentiation of microbial function through sediment-hosted aquifers and enrichment of novel symbionts in the deep terrestrial subsurface.</title>
        <authorList>
            <person name="Probst A.J."/>
            <person name="Ladd B."/>
            <person name="Jarett J.K."/>
            <person name="Geller-Mcgrath D.E."/>
            <person name="Sieber C.M.K."/>
            <person name="Emerson J.B."/>
            <person name="Anantharaman K."/>
            <person name="Thomas B.C."/>
            <person name="Malmstrom R."/>
            <person name="Stieglmeier M."/>
            <person name="Klingl A."/>
            <person name="Woyke T."/>
            <person name="Ryan C.M."/>
            <person name="Banfield J.F."/>
        </authorList>
    </citation>
    <scope>NUCLEOTIDE SEQUENCE [LARGE SCALE GENOMIC DNA]</scope>
</reference>
<name>A0A2M6XUI6_9BACT</name>
<evidence type="ECO:0000259" key="12">
    <source>
        <dbReference type="Pfam" id="PF22421"/>
    </source>
</evidence>
<dbReference type="GO" id="GO:0004831">
    <property type="term" value="F:tyrosine-tRNA ligase activity"/>
    <property type="evidence" value="ECO:0007669"/>
    <property type="project" value="UniProtKB-UniRule"/>
</dbReference>
<proteinExistence type="inferred from homology"/>
<dbReference type="GO" id="GO:0005829">
    <property type="term" value="C:cytosol"/>
    <property type="evidence" value="ECO:0007669"/>
    <property type="project" value="TreeGrafter"/>
</dbReference>
<keyword evidence="7 11" id="KW-0030">Aminoacyl-tRNA synthetase</keyword>
<dbReference type="PANTHER" id="PTHR11766">
    <property type="entry name" value="TYROSYL-TRNA SYNTHETASE"/>
    <property type="match status" value="1"/>
</dbReference>
<evidence type="ECO:0000256" key="9">
    <source>
        <dbReference type="NCBIfam" id="TIGR00234"/>
    </source>
</evidence>
<evidence type="ECO:0000256" key="1">
    <source>
        <dbReference type="ARBA" id="ARBA00013160"/>
    </source>
</evidence>
<sequence>MAEAIVDNEKIKDILERGVEEIIDKQHLEKQLKSGKKLRVKFGIDPTGPKIHIGRAIILWKLRAFQDLGHRIVLIIGDFTSQVGDASDKNSMRKCLTEKEIKENMKDYEKQIGKILDLKKIEVRYNSEWLGTLTFKKFLDIAKNFTAQQMIQRRNFKERWDSENPIGLHELAYPIMQGYDSVAIKAAVELGGFDQLFNLMIGRDMQKIFNQKPQDIMVMTMLNGLDGRKMSTSWGNVITIVDEPNDMFGKIMSMKDELIGDYFELCTRLPIEEIEKIKKETANPRDLKARLAKEIVALYHGERAAQQAKTEFENVFQRKELPSEMSEWQVKKGDYNILDLLFESGLTPSKAEAKRMVLGGAVEINGQQETDWQEIIKVKNNMTIQIGKRKFVRIKV</sequence>
<dbReference type="NCBIfam" id="TIGR00234">
    <property type="entry name" value="tyrS"/>
    <property type="match status" value="1"/>
</dbReference>
<evidence type="ECO:0000256" key="8">
    <source>
        <dbReference type="ARBA" id="ARBA00048248"/>
    </source>
</evidence>
<dbReference type="SUPFAM" id="SSF55174">
    <property type="entry name" value="Alpha-L RNA-binding motif"/>
    <property type="match status" value="1"/>
</dbReference>
<evidence type="ECO:0000256" key="4">
    <source>
        <dbReference type="ARBA" id="ARBA00022840"/>
    </source>
</evidence>
<evidence type="ECO:0000256" key="2">
    <source>
        <dbReference type="ARBA" id="ARBA00022598"/>
    </source>
</evidence>
<keyword evidence="5 10" id="KW-0694">RNA-binding</keyword>
<organism evidence="13 14">
    <name type="scientific">bacterium (Candidatus Gribaldobacteria) CG08_land_8_20_14_0_20_39_15</name>
    <dbReference type="NCBI Taxonomy" id="2014273"/>
    <lineage>
        <taxon>Bacteria</taxon>
        <taxon>Candidatus Gribaldobacteria</taxon>
    </lineage>
</organism>
<dbReference type="InterPro" id="IPR054608">
    <property type="entry name" value="SYY-like_C"/>
</dbReference>
<dbReference type="InterPro" id="IPR002307">
    <property type="entry name" value="Tyr-tRNA-ligase"/>
</dbReference>
<keyword evidence="2 11" id="KW-0436">Ligase</keyword>
<evidence type="ECO:0000256" key="3">
    <source>
        <dbReference type="ARBA" id="ARBA00022741"/>
    </source>
</evidence>
<dbReference type="Gene3D" id="3.10.290.10">
    <property type="entry name" value="RNA-binding S4 domain"/>
    <property type="match status" value="1"/>
</dbReference>
<dbReference type="Proteomes" id="UP000229784">
    <property type="component" value="Unassembled WGS sequence"/>
</dbReference>
<dbReference type="Gene3D" id="1.10.240.10">
    <property type="entry name" value="Tyrosyl-Transfer RNA Synthetase"/>
    <property type="match status" value="1"/>
</dbReference>
<dbReference type="Pfam" id="PF22421">
    <property type="entry name" value="SYY_C-terminal"/>
    <property type="match status" value="1"/>
</dbReference>
<protein>
    <recommendedName>
        <fullName evidence="1 9">Tyrosine--tRNA ligase</fullName>
        <ecNumber evidence="1 9">6.1.1.1</ecNumber>
    </recommendedName>
</protein>
<gene>
    <name evidence="13" type="ORF">COT20_01875</name>
</gene>
<dbReference type="EC" id="6.1.1.1" evidence="1 9"/>
<dbReference type="InterPro" id="IPR014729">
    <property type="entry name" value="Rossmann-like_a/b/a_fold"/>
</dbReference>
<evidence type="ECO:0000256" key="5">
    <source>
        <dbReference type="ARBA" id="ARBA00022884"/>
    </source>
</evidence>
<dbReference type="InterPro" id="IPR024088">
    <property type="entry name" value="Tyr-tRNA-ligase_bac-type"/>
</dbReference>
<dbReference type="SUPFAM" id="SSF52374">
    <property type="entry name" value="Nucleotidylyl transferase"/>
    <property type="match status" value="1"/>
</dbReference>
<keyword evidence="4 11" id="KW-0067">ATP-binding</keyword>
<evidence type="ECO:0000313" key="14">
    <source>
        <dbReference type="Proteomes" id="UP000229784"/>
    </source>
</evidence>
<comment type="catalytic activity">
    <reaction evidence="8">
        <text>tRNA(Tyr) + L-tyrosine + ATP = L-tyrosyl-tRNA(Tyr) + AMP + diphosphate + H(+)</text>
        <dbReference type="Rhea" id="RHEA:10220"/>
        <dbReference type="Rhea" id="RHEA-COMP:9706"/>
        <dbReference type="Rhea" id="RHEA-COMP:9707"/>
        <dbReference type="ChEBI" id="CHEBI:15378"/>
        <dbReference type="ChEBI" id="CHEBI:30616"/>
        <dbReference type="ChEBI" id="CHEBI:33019"/>
        <dbReference type="ChEBI" id="CHEBI:58315"/>
        <dbReference type="ChEBI" id="CHEBI:78442"/>
        <dbReference type="ChEBI" id="CHEBI:78536"/>
        <dbReference type="ChEBI" id="CHEBI:456215"/>
        <dbReference type="EC" id="6.1.1.1"/>
    </reaction>
</comment>
<dbReference type="CDD" id="cd00165">
    <property type="entry name" value="S4"/>
    <property type="match status" value="1"/>
</dbReference>
<dbReference type="GO" id="GO:0003723">
    <property type="term" value="F:RNA binding"/>
    <property type="evidence" value="ECO:0007669"/>
    <property type="project" value="UniProtKB-KW"/>
</dbReference>
<dbReference type="PANTHER" id="PTHR11766:SF1">
    <property type="entry name" value="TYROSINE--TRNA LIGASE"/>
    <property type="match status" value="1"/>
</dbReference>
<accession>A0A2M6XUI6</accession>
<dbReference type="AlphaFoldDB" id="A0A2M6XUI6"/>
<dbReference type="Pfam" id="PF00579">
    <property type="entry name" value="tRNA-synt_1b"/>
    <property type="match status" value="1"/>
</dbReference>
<feature type="domain" description="Tyrosine--tRNA ligase SYY-like C-terminal" evidence="12">
    <location>
        <begin position="322"/>
        <end position="391"/>
    </location>
</feature>
<keyword evidence="3 11" id="KW-0547">Nucleotide-binding</keyword>
<comment type="similarity">
    <text evidence="11">Belongs to the class-I aminoacyl-tRNA synthetase family.</text>
</comment>
<dbReference type="EMBL" id="PEXQ01000047">
    <property type="protein sequence ID" value="PIU15245.1"/>
    <property type="molecule type" value="Genomic_DNA"/>
</dbReference>
<dbReference type="CDD" id="cd00805">
    <property type="entry name" value="TyrRS_core"/>
    <property type="match status" value="1"/>
</dbReference>